<accession>A0A0P9R306</accession>
<dbReference type="Pfam" id="PF24832">
    <property type="entry name" value="DUF7716"/>
    <property type="match status" value="1"/>
</dbReference>
<proteinExistence type="predicted"/>
<dbReference type="Proteomes" id="UP000050557">
    <property type="component" value="Unassembled WGS sequence"/>
</dbReference>
<gene>
    <name evidence="2" type="ORF">ALO68_100978</name>
</gene>
<dbReference type="InterPro" id="IPR056133">
    <property type="entry name" value="DUF7716"/>
</dbReference>
<evidence type="ECO:0000313" key="3">
    <source>
        <dbReference type="Proteomes" id="UP000050557"/>
    </source>
</evidence>
<dbReference type="AlphaFoldDB" id="A0A0P9R306"/>
<evidence type="ECO:0000313" key="2">
    <source>
        <dbReference type="EMBL" id="KPX39555.1"/>
    </source>
</evidence>
<dbReference type="EMBL" id="LJQM01000266">
    <property type="protein sequence ID" value="KPX39555.1"/>
    <property type="molecule type" value="Genomic_DNA"/>
</dbReference>
<feature type="domain" description="DUF7716" evidence="1">
    <location>
        <begin position="19"/>
        <end position="115"/>
    </location>
</feature>
<evidence type="ECO:0000259" key="1">
    <source>
        <dbReference type="Pfam" id="PF24832"/>
    </source>
</evidence>
<comment type="caution">
    <text evidence="2">The sequence shown here is derived from an EMBL/GenBank/DDBJ whole genome shotgun (WGS) entry which is preliminary data.</text>
</comment>
<organism evidence="2 3">
    <name type="scientific">Pseudomonas syringae pv. helianthi</name>
    <dbReference type="NCBI Taxonomy" id="251654"/>
    <lineage>
        <taxon>Bacteria</taxon>
        <taxon>Pseudomonadati</taxon>
        <taxon>Pseudomonadota</taxon>
        <taxon>Gammaproteobacteria</taxon>
        <taxon>Pseudomonadales</taxon>
        <taxon>Pseudomonadaceae</taxon>
        <taxon>Pseudomonas</taxon>
    </lineage>
</organism>
<dbReference type="PATRIC" id="fig|251654.3.peg.700"/>
<name>A0A0P9R306_9PSED</name>
<sequence>MDLKSCKTQHVEVKMKTYSIREVILNISEMPDSWFYLPDTPWTLDTKGAFSLDSRDFPPDSTDHLPPQVLVEGWKETLETPIIEDIISNVNEQLPHPSVENYFDAFKFYYENDAFKIFKT</sequence>
<reference evidence="2 3" key="1">
    <citation type="submission" date="2015-09" db="EMBL/GenBank/DDBJ databases">
        <title>Genome announcement of multiple Pseudomonas syringae strains.</title>
        <authorList>
            <person name="Thakur S."/>
            <person name="Wang P.W."/>
            <person name="Gong Y."/>
            <person name="Weir B.S."/>
            <person name="Guttman D.S."/>
        </authorList>
    </citation>
    <scope>NUCLEOTIDE SEQUENCE [LARGE SCALE GENOMIC DNA]</scope>
    <source>
        <strain evidence="2 3">ICMP4531</strain>
    </source>
</reference>
<protein>
    <recommendedName>
        <fullName evidence="1">DUF7716 domain-containing protein</fullName>
    </recommendedName>
</protein>